<dbReference type="SUPFAM" id="SSF56059">
    <property type="entry name" value="Glutathione synthetase ATP-binding domain-like"/>
    <property type="match status" value="1"/>
</dbReference>
<dbReference type="GO" id="GO:0016874">
    <property type="term" value="F:ligase activity"/>
    <property type="evidence" value="ECO:0007669"/>
    <property type="project" value="UniProtKB-KW"/>
</dbReference>
<evidence type="ECO:0000313" key="6">
    <source>
        <dbReference type="Proteomes" id="UP000216020"/>
    </source>
</evidence>
<dbReference type="GO" id="GO:0005524">
    <property type="term" value="F:ATP binding"/>
    <property type="evidence" value="ECO:0007669"/>
    <property type="project" value="UniProtKB-KW"/>
</dbReference>
<evidence type="ECO:0000256" key="1">
    <source>
        <dbReference type="ARBA" id="ARBA00022598"/>
    </source>
</evidence>
<evidence type="ECO:0000256" key="3">
    <source>
        <dbReference type="ARBA" id="ARBA00022840"/>
    </source>
</evidence>
<dbReference type="InterPro" id="IPR003781">
    <property type="entry name" value="CoA-bd"/>
</dbReference>
<dbReference type="SUPFAM" id="SSF51735">
    <property type="entry name" value="NAD(P)-binding Rossmann-fold domains"/>
    <property type="match status" value="1"/>
</dbReference>
<dbReference type="AlphaFoldDB" id="A0A261SAZ3"/>
<dbReference type="Gene3D" id="3.40.50.720">
    <property type="entry name" value="NAD(P)-binding Rossmann-like Domain"/>
    <property type="match status" value="1"/>
</dbReference>
<dbReference type="InterPro" id="IPR051538">
    <property type="entry name" value="Acyl-CoA_Synth/Transferase"/>
</dbReference>
<proteinExistence type="predicted"/>
<dbReference type="PANTHER" id="PTHR43334">
    <property type="entry name" value="ACETATE--COA LIGASE [ADP-FORMING]"/>
    <property type="match status" value="1"/>
</dbReference>
<sequence length="726" mass="75800">MSETSFADALLAPRSVALVGASGDVRKNTARPLRFMRKHGYTGAIYPINAARAEILGERAYPSLNDLPAPVDHVFVMIPGEGVDPLLESCAQAGARVVTVYSDGFGETGAAGMARQEALVARARGLGLRLLGPNSIGLANLHSGAILSVNAAFETESLLPGSLSMVSQSGSMMGSLLSRAAARGFGFAKSVSVGNESDVTVGEVVDALVDDPHSKVILLFLETLRDAPTLARALERARAAGKPVVAYKLGRSEQGDALAQSHTGALAGNDAAVDAFLRAHGVMRVRQLETLFEIAPLAERYGAHGGRPEAAAADAPARVAVITTTGGGAASVVDNLGLHGMVAVPPPPAFIAEMAGLGLKLRETPIMDLTLAATSVQYKGLLEALLRTEWCDAVLSVVGSSAQFHPDLAVKPLLEADKPANKPLAVFLAPEAPESLSLLRAGGIAAFRTPEACADALSVFFQGTGRPPAEVPPVAWPAALPRHGMLNEREAAGLFAELGVPAARRRLLDPSRLEQDLARLEQDLAQPAAASASDAAVDAVPARSGPSLSYPLVAKVCSRDLAHKTDAGAVRIGIKSLSELREAISAMLDNVKRHAPAARIEGILVQPMEDRLIELILGYRRDPLVGPTVLLGAGGITAELTPDYALRLAPVDEDEAMRMIEAVRQTRLVRGFRGLPRGDCAALARAIAAFSRLAALDGAVVEEAEINPLFVRADGVVAVDGLVRLA</sequence>
<dbReference type="Pfam" id="PF13380">
    <property type="entry name" value="CoA_binding_2"/>
    <property type="match status" value="1"/>
</dbReference>
<reference evidence="6" key="1">
    <citation type="submission" date="2017-05" db="EMBL/GenBank/DDBJ databases">
        <title>Complete and WGS of Bordetella genogroups.</title>
        <authorList>
            <person name="Spilker T."/>
            <person name="Lipuma J."/>
        </authorList>
    </citation>
    <scope>NUCLEOTIDE SEQUENCE [LARGE SCALE GENOMIC DNA]</scope>
    <source>
        <strain evidence="6">AU16122</strain>
    </source>
</reference>
<organism evidence="5 6">
    <name type="scientific">Bordetella genomosp. 10</name>
    <dbReference type="NCBI Taxonomy" id="1416804"/>
    <lineage>
        <taxon>Bacteria</taxon>
        <taxon>Pseudomonadati</taxon>
        <taxon>Pseudomonadota</taxon>
        <taxon>Betaproteobacteria</taxon>
        <taxon>Burkholderiales</taxon>
        <taxon>Alcaligenaceae</taxon>
        <taxon>Bordetella</taxon>
    </lineage>
</organism>
<feature type="domain" description="CoA-binding" evidence="4">
    <location>
        <begin position="10"/>
        <end position="105"/>
    </location>
</feature>
<dbReference type="InterPro" id="IPR036291">
    <property type="entry name" value="NAD(P)-bd_dom_sf"/>
</dbReference>
<dbReference type="OrthoDB" id="8664175at2"/>
<dbReference type="InterPro" id="IPR032875">
    <property type="entry name" value="Succ_CoA_lig_flav_dom"/>
</dbReference>
<keyword evidence="3" id="KW-0067">ATP-binding</keyword>
<dbReference type="SUPFAM" id="SSF52210">
    <property type="entry name" value="Succinyl-CoA synthetase domains"/>
    <property type="match status" value="2"/>
</dbReference>
<keyword evidence="6" id="KW-1185">Reference proteome</keyword>
<dbReference type="SMART" id="SM00881">
    <property type="entry name" value="CoA_binding"/>
    <property type="match status" value="1"/>
</dbReference>
<dbReference type="Gene3D" id="3.40.50.261">
    <property type="entry name" value="Succinyl-CoA synthetase domains"/>
    <property type="match status" value="2"/>
</dbReference>
<gene>
    <name evidence="5" type="ORF">CAL29_13745</name>
</gene>
<accession>A0A261SAZ3</accession>
<keyword evidence="1" id="KW-0436">Ligase</keyword>
<dbReference type="InterPro" id="IPR016102">
    <property type="entry name" value="Succinyl-CoA_synth-like"/>
</dbReference>
<dbReference type="Gene3D" id="3.30.470.20">
    <property type="entry name" value="ATP-grasp fold, B domain"/>
    <property type="match status" value="1"/>
</dbReference>
<evidence type="ECO:0000259" key="4">
    <source>
        <dbReference type="SMART" id="SM00881"/>
    </source>
</evidence>
<dbReference type="Pfam" id="PF13607">
    <property type="entry name" value="Succ_CoA_lig"/>
    <property type="match status" value="1"/>
</dbReference>
<dbReference type="Gene3D" id="3.30.1490.20">
    <property type="entry name" value="ATP-grasp fold, A domain"/>
    <property type="match status" value="1"/>
</dbReference>
<dbReference type="InterPro" id="IPR013815">
    <property type="entry name" value="ATP_grasp_subdomain_1"/>
</dbReference>
<keyword evidence="2" id="KW-0547">Nucleotide-binding</keyword>
<dbReference type="EMBL" id="NEVM01000002">
    <property type="protein sequence ID" value="OZI34559.1"/>
    <property type="molecule type" value="Genomic_DNA"/>
</dbReference>
<evidence type="ECO:0000313" key="5">
    <source>
        <dbReference type="EMBL" id="OZI34559.1"/>
    </source>
</evidence>
<evidence type="ECO:0000256" key="2">
    <source>
        <dbReference type="ARBA" id="ARBA00022741"/>
    </source>
</evidence>
<dbReference type="PANTHER" id="PTHR43334:SF1">
    <property type="entry name" value="3-HYDROXYPROPIONATE--COA LIGASE [ADP-FORMING]"/>
    <property type="match status" value="1"/>
</dbReference>
<name>A0A261SAZ3_9BORD</name>
<protein>
    <submittedName>
        <fullName evidence="5">Acyl-CoA synthetase</fullName>
    </submittedName>
</protein>
<dbReference type="Pfam" id="PF13549">
    <property type="entry name" value="ATP-grasp_5"/>
    <property type="match status" value="1"/>
</dbReference>
<dbReference type="Proteomes" id="UP000216020">
    <property type="component" value="Unassembled WGS sequence"/>
</dbReference>
<dbReference type="RefSeq" id="WP_094853548.1">
    <property type="nucleotide sequence ID" value="NZ_NEVM01000002.1"/>
</dbReference>
<comment type="caution">
    <text evidence="5">The sequence shown here is derived from an EMBL/GenBank/DDBJ whole genome shotgun (WGS) entry which is preliminary data.</text>
</comment>